<evidence type="ECO:0000256" key="1">
    <source>
        <dbReference type="ARBA" id="ARBA00006484"/>
    </source>
</evidence>
<dbReference type="PRINTS" id="PR00081">
    <property type="entry name" value="GDHRDH"/>
</dbReference>
<dbReference type="Gene3D" id="3.40.50.720">
    <property type="entry name" value="NAD(P)-binding Rossmann-like Domain"/>
    <property type="match status" value="1"/>
</dbReference>
<dbReference type="AlphaFoldDB" id="A0A1I2A542"/>
<evidence type="ECO:0000313" key="4">
    <source>
        <dbReference type="EMBL" id="SFE38927.1"/>
    </source>
</evidence>
<dbReference type="FunFam" id="3.40.50.720:FF:000084">
    <property type="entry name" value="Short-chain dehydrogenase reductase"/>
    <property type="match status" value="1"/>
</dbReference>
<dbReference type="GO" id="GO:0016491">
    <property type="term" value="F:oxidoreductase activity"/>
    <property type="evidence" value="ECO:0007669"/>
    <property type="project" value="UniProtKB-KW"/>
</dbReference>
<accession>A0A1I2A542</accession>
<protein>
    <submittedName>
        <fullName evidence="4">NAD(P)-dependent dehydrogenase, short-chain alcohol dehydrogenase family</fullName>
    </submittedName>
</protein>
<evidence type="ECO:0000256" key="2">
    <source>
        <dbReference type="ARBA" id="ARBA00023002"/>
    </source>
</evidence>
<organism evidence="4 5">
    <name type="scientific">Paenibacillus algorifonticola</name>
    <dbReference type="NCBI Taxonomy" id="684063"/>
    <lineage>
        <taxon>Bacteria</taxon>
        <taxon>Bacillati</taxon>
        <taxon>Bacillota</taxon>
        <taxon>Bacilli</taxon>
        <taxon>Bacillales</taxon>
        <taxon>Paenibacillaceae</taxon>
        <taxon>Paenibacillus</taxon>
    </lineage>
</organism>
<proteinExistence type="inferred from homology"/>
<dbReference type="PANTHER" id="PTHR24321">
    <property type="entry name" value="DEHYDROGENASES, SHORT CHAIN"/>
    <property type="match status" value="1"/>
</dbReference>
<sequence length="250" mass="26420">MKRLQNKVAIVTGAAGGIGAAIAAVFAAEGAKVILTDLLEATLNETAEAIRETGGDVCPLAQDVSSEQQWQHVTQKAVQRYGKLNILVNNAGIASPFNVEEETVERWDKVQAVNSRGVFLGMKYAVPEIRKAGGGSIINISSIFGIIGAGGEAAYHASKGAVRLLTKTTAIDLAKDFIRVNSIHPGMIETPMTEHKLTNPAGLEAAKQITPWPRLGKPTDIAYGALYLASDESSFVTGSELVIDGGWVAH</sequence>
<feature type="chain" id="PRO_5038448792" evidence="3">
    <location>
        <begin position="24"/>
        <end position="250"/>
    </location>
</feature>
<dbReference type="PANTHER" id="PTHR24321:SF15">
    <property type="entry name" value="OXIDOREDUCTASE UCPA"/>
    <property type="match status" value="1"/>
</dbReference>
<keyword evidence="3" id="KW-0732">Signal</keyword>
<dbReference type="GO" id="GO:0008206">
    <property type="term" value="P:bile acid metabolic process"/>
    <property type="evidence" value="ECO:0007669"/>
    <property type="project" value="UniProtKB-ARBA"/>
</dbReference>
<dbReference type="Proteomes" id="UP000183410">
    <property type="component" value="Unassembled WGS sequence"/>
</dbReference>
<comment type="similarity">
    <text evidence="1">Belongs to the short-chain dehydrogenases/reductases (SDR) family.</text>
</comment>
<keyword evidence="5" id="KW-1185">Reference proteome</keyword>
<dbReference type="PRINTS" id="PR00080">
    <property type="entry name" value="SDRFAMILY"/>
</dbReference>
<evidence type="ECO:0000313" key="5">
    <source>
        <dbReference type="Proteomes" id="UP000183410"/>
    </source>
</evidence>
<dbReference type="InterPro" id="IPR036291">
    <property type="entry name" value="NAD(P)-bd_dom_sf"/>
</dbReference>
<keyword evidence="2" id="KW-0560">Oxidoreductase</keyword>
<dbReference type="SUPFAM" id="SSF51735">
    <property type="entry name" value="NAD(P)-binding Rossmann-fold domains"/>
    <property type="match status" value="1"/>
</dbReference>
<reference evidence="5" key="1">
    <citation type="submission" date="2016-10" db="EMBL/GenBank/DDBJ databases">
        <authorList>
            <person name="Varghese N."/>
            <person name="Submissions S."/>
        </authorList>
    </citation>
    <scope>NUCLEOTIDE SEQUENCE [LARGE SCALE GENOMIC DNA]</scope>
    <source>
        <strain evidence="5">CGMCC 1.10223</strain>
    </source>
</reference>
<gene>
    <name evidence="4" type="ORF">SAMN04487969_102293</name>
</gene>
<name>A0A1I2A542_9BACL</name>
<dbReference type="NCBIfam" id="NF005559">
    <property type="entry name" value="PRK07231.1"/>
    <property type="match status" value="1"/>
</dbReference>
<feature type="signal peptide" evidence="3">
    <location>
        <begin position="1"/>
        <end position="23"/>
    </location>
</feature>
<dbReference type="OrthoDB" id="9803333at2"/>
<evidence type="ECO:0000256" key="3">
    <source>
        <dbReference type="SAM" id="SignalP"/>
    </source>
</evidence>
<dbReference type="InterPro" id="IPR002347">
    <property type="entry name" value="SDR_fam"/>
</dbReference>
<dbReference type="RefSeq" id="WP_046230049.1">
    <property type="nucleotide sequence ID" value="NZ_FONN01000002.1"/>
</dbReference>
<dbReference type="Pfam" id="PF13561">
    <property type="entry name" value="adh_short_C2"/>
    <property type="match status" value="1"/>
</dbReference>
<dbReference type="EMBL" id="FONN01000002">
    <property type="protein sequence ID" value="SFE38927.1"/>
    <property type="molecule type" value="Genomic_DNA"/>
</dbReference>